<gene>
    <name evidence="4" type="ORF">JOC86_004366</name>
</gene>
<dbReference type="Pfam" id="PF04235">
    <property type="entry name" value="DUF418"/>
    <property type="match status" value="1"/>
</dbReference>
<dbReference type="PANTHER" id="PTHR30590">
    <property type="entry name" value="INNER MEMBRANE PROTEIN"/>
    <property type="match status" value="1"/>
</dbReference>
<name>A0ABS2NIU2_9BACI</name>
<keyword evidence="1" id="KW-0472">Membrane</keyword>
<evidence type="ECO:0000313" key="5">
    <source>
        <dbReference type="Proteomes" id="UP001646157"/>
    </source>
</evidence>
<evidence type="ECO:0000259" key="2">
    <source>
        <dbReference type="Pfam" id="PF04235"/>
    </source>
</evidence>
<protein>
    <submittedName>
        <fullName evidence="4">Membrane protein YeiB</fullName>
    </submittedName>
</protein>
<feature type="transmembrane region" description="Helical" evidence="1">
    <location>
        <begin position="87"/>
        <end position="106"/>
    </location>
</feature>
<feature type="transmembrane region" description="Helical" evidence="1">
    <location>
        <begin position="134"/>
        <end position="159"/>
    </location>
</feature>
<feature type="domain" description="DUF418" evidence="2">
    <location>
        <begin position="165"/>
        <end position="334"/>
    </location>
</feature>
<feature type="transmembrane region" description="Helical" evidence="1">
    <location>
        <begin position="292"/>
        <end position="318"/>
    </location>
</feature>
<keyword evidence="1" id="KW-0812">Transmembrane</keyword>
<dbReference type="InterPro" id="IPR007349">
    <property type="entry name" value="DUF418"/>
</dbReference>
<sequence>MEKGVVNKRIDALDYIRGFALLGIILVNILALLHIKIPDPNTLDASYQRFLYLFVEGRFYSIFSFLFGVGFYIFITRALANGNNGYILFLRRLVVLFTLGLVHFIFQPGEALTVYAVCGLLTLPFYKVNKHINLAISLILLIVFGLAGAKLALTLPLILLGLAAGQYQAFENLSQKTKQIATFTAIMLGLSLIGLYVQYQSVPSSPFSNMIIMNEDGTLDQAGEFLKIGVGVGPIVSAFYVGLLLLLLQSRAVQLLLSPLKYYGRMALTNYIGQTALILLAGNLIQSTGNLSYIQTLYICLAIVGLQMILSIVWLRLFRMGPLELIWRMITYWKNVPLKPKTKQAEQKNRKTQEAL</sequence>
<organism evidence="4 5">
    <name type="scientific">Rossellomorea pakistanensis</name>
    <dbReference type="NCBI Taxonomy" id="992288"/>
    <lineage>
        <taxon>Bacteria</taxon>
        <taxon>Bacillati</taxon>
        <taxon>Bacillota</taxon>
        <taxon>Bacilli</taxon>
        <taxon>Bacillales</taxon>
        <taxon>Bacillaceae</taxon>
        <taxon>Rossellomorea</taxon>
    </lineage>
</organism>
<dbReference type="Proteomes" id="UP001646157">
    <property type="component" value="Unassembled WGS sequence"/>
</dbReference>
<keyword evidence="1" id="KW-1133">Transmembrane helix</keyword>
<evidence type="ECO:0000259" key="3">
    <source>
        <dbReference type="Pfam" id="PF07786"/>
    </source>
</evidence>
<feature type="transmembrane region" description="Helical" evidence="1">
    <location>
        <begin position="228"/>
        <end position="248"/>
    </location>
</feature>
<feature type="domain" description="Heparan-alpha-glucosaminide N-acetyltransferase catalytic" evidence="3">
    <location>
        <begin position="9"/>
        <end position="163"/>
    </location>
</feature>
<dbReference type="PANTHER" id="PTHR30590:SF3">
    <property type="entry name" value="HYPOTHETICAL MEMBRANE SPANNING PROTEIN"/>
    <property type="match status" value="1"/>
</dbReference>
<dbReference type="Pfam" id="PF07786">
    <property type="entry name" value="HGSNAT_cat"/>
    <property type="match status" value="1"/>
</dbReference>
<feature type="transmembrane region" description="Helical" evidence="1">
    <location>
        <begin position="57"/>
        <end position="75"/>
    </location>
</feature>
<reference evidence="4 5" key="1">
    <citation type="submission" date="2021-01" db="EMBL/GenBank/DDBJ databases">
        <title>Genomic Encyclopedia of Type Strains, Phase IV (KMG-IV): sequencing the most valuable type-strain genomes for metagenomic binning, comparative biology and taxonomic classification.</title>
        <authorList>
            <person name="Goeker M."/>
        </authorList>
    </citation>
    <scope>NUCLEOTIDE SEQUENCE [LARGE SCALE GENOMIC DNA]</scope>
    <source>
        <strain evidence="4 5">DSM 24834</strain>
    </source>
</reference>
<feature type="transmembrane region" description="Helical" evidence="1">
    <location>
        <begin position="180"/>
        <end position="199"/>
    </location>
</feature>
<feature type="transmembrane region" description="Helical" evidence="1">
    <location>
        <begin position="268"/>
        <end position="286"/>
    </location>
</feature>
<evidence type="ECO:0000313" key="4">
    <source>
        <dbReference type="EMBL" id="MBM7587792.1"/>
    </source>
</evidence>
<proteinExistence type="predicted"/>
<feature type="transmembrane region" description="Helical" evidence="1">
    <location>
        <begin position="12"/>
        <end position="37"/>
    </location>
</feature>
<accession>A0ABS2NIU2</accession>
<comment type="caution">
    <text evidence="4">The sequence shown here is derived from an EMBL/GenBank/DDBJ whole genome shotgun (WGS) entry which is preliminary data.</text>
</comment>
<evidence type="ECO:0000256" key="1">
    <source>
        <dbReference type="SAM" id="Phobius"/>
    </source>
</evidence>
<dbReference type="EMBL" id="JAFBDZ010000005">
    <property type="protein sequence ID" value="MBM7587792.1"/>
    <property type="molecule type" value="Genomic_DNA"/>
</dbReference>
<dbReference type="RefSeq" id="WP_205174948.1">
    <property type="nucleotide sequence ID" value="NZ_JAFBDZ010000005.1"/>
</dbReference>
<dbReference type="InterPro" id="IPR012429">
    <property type="entry name" value="HGSNAT_cat"/>
</dbReference>
<dbReference type="InterPro" id="IPR052529">
    <property type="entry name" value="Bact_Transport_Assoc"/>
</dbReference>
<keyword evidence="5" id="KW-1185">Reference proteome</keyword>